<dbReference type="Proteomes" id="UP001160625">
    <property type="component" value="Unassembled WGS sequence"/>
</dbReference>
<name>A0ABT6MWK8_9SPHN</name>
<proteinExistence type="predicted"/>
<accession>A0ABT6MWK8</accession>
<dbReference type="SUPFAM" id="SSF50022">
    <property type="entry name" value="ISP domain"/>
    <property type="match status" value="1"/>
</dbReference>
<evidence type="ECO:0000259" key="8">
    <source>
        <dbReference type="PROSITE" id="PS51296"/>
    </source>
</evidence>
<dbReference type="PANTHER" id="PTHR43756:SF5">
    <property type="entry name" value="CHOLINE MONOOXYGENASE, CHLOROPLASTIC"/>
    <property type="match status" value="1"/>
</dbReference>
<dbReference type="EMBL" id="JARYGZ010000001">
    <property type="protein sequence ID" value="MDH7637435.1"/>
    <property type="molecule type" value="Genomic_DNA"/>
</dbReference>
<evidence type="ECO:0000313" key="9">
    <source>
        <dbReference type="EMBL" id="MDH7637435.1"/>
    </source>
</evidence>
<gene>
    <name evidence="9" type="ORF">QGN17_01705</name>
</gene>
<dbReference type="InterPro" id="IPR036922">
    <property type="entry name" value="Rieske_2Fe-2S_sf"/>
</dbReference>
<keyword evidence="10" id="KW-1185">Reference proteome</keyword>
<dbReference type="RefSeq" id="WP_281042787.1">
    <property type="nucleotide sequence ID" value="NZ_JARYGZ010000001.1"/>
</dbReference>
<keyword evidence="7" id="KW-0520">NAD</keyword>
<keyword evidence="3" id="KW-0479">Metal-binding</keyword>
<dbReference type="CDD" id="cd03469">
    <property type="entry name" value="Rieske_RO_Alpha_N"/>
    <property type="match status" value="1"/>
</dbReference>
<dbReference type="PRINTS" id="PR00090">
    <property type="entry name" value="RNGDIOXGNASE"/>
</dbReference>
<protein>
    <submittedName>
        <fullName evidence="9">Aromatic ring-hydroxylating dioxygenase subunit alpha</fullName>
        <ecNumber evidence="9">1.14.13.-</ecNumber>
    </submittedName>
</protein>
<dbReference type="PROSITE" id="PS51296">
    <property type="entry name" value="RIESKE"/>
    <property type="match status" value="1"/>
</dbReference>
<dbReference type="CDD" id="cd00680">
    <property type="entry name" value="RHO_alpha_C"/>
    <property type="match status" value="1"/>
</dbReference>
<dbReference type="EC" id="1.14.13.-" evidence="9"/>
<keyword evidence="5" id="KW-0408">Iron</keyword>
<dbReference type="InterPro" id="IPR015881">
    <property type="entry name" value="ARHD_Rieske_2Fe_2S"/>
</dbReference>
<dbReference type="GO" id="GO:0051213">
    <property type="term" value="F:dioxygenase activity"/>
    <property type="evidence" value="ECO:0007669"/>
    <property type="project" value="UniProtKB-KW"/>
</dbReference>
<keyword evidence="2" id="KW-0001">2Fe-2S</keyword>
<evidence type="ECO:0000256" key="3">
    <source>
        <dbReference type="ARBA" id="ARBA00022723"/>
    </source>
</evidence>
<organism evidence="9 10">
    <name type="scientific">Sphingomonas oryzagri</name>
    <dbReference type="NCBI Taxonomy" id="3042314"/>
    <lineage>
        <taxon>Bacteria</taxon>
        <taxon>Pseudomonadati</taxon>
        <taxon>Pseudomonadota</taxon>
        <taxon>Alphaproteobacteria</taxon>
        <taxon>Sphingomonadales</taxon>
        <taxon>Sphingomonadaceae</taxon>
        <taxon>Sphingomonas</taxon>
    </lineage>
</organism>
<dbReference type="Pfam" id="PF00848">
    <property type="entry name" value="Ring_hydroxyl_A"/>
    <property type="match status" value="1"/>
</dbReference>
<evidence type="ECO:0000256" key="1">
    <source>
        <dbReference type="ARBA" id="ARBA00001962"/>
    </source>
</evidence>
<feature type="domain" description="Rieske" evidence="8">
    <location>
        <begin position="55"/>
        <end position="163"/>
    </location>
</feature>
<dbReference type="SUPFAM" id="SSF55961">
    <property type="entry name" value="Bet v1-like"/>
    <property type="match status" value="1"/>
</dbReference>
<dbReference type="PANTHER" id="PTHR43756">
    <property type="entry name" value="CHOLINE MONOOXYGENASE, CHLOROPLASTIC"/>
    <property type="match status" value="1"/>
</dbReference>
<dbReference type="Gene3D" id="3.90.380.10">
    <property type="entry name" value="Naphthalene 1,2-dioxygenase Alpha Subunit, Chain A, domain 1"/>
    <property type="match status" value="1"/>
</dbReference>
<dbReference type="InterPro" id="IPR015879">
    <property type="entry name" value="Ring_hydroxy_dOase_asu_C_dom"/>
</dbReference>
<dbReference type="InterPro" id="IPR001663">
    <property type="entry name" value="Rng_hydr_dOase-A"/>
</dbReference>
<evidence type="ECO:0000256" key="4">
    <source>
        <dbReference type="ARBA" id="ARBA00023002"/>
    </source>
</evidence>
<sequence>MDAAQVATLRALMDYEGARTAPPRGFPALPDLPGGRYTDPRFEALEHQQLWRKSWLLAGHMDELPRHGCFKQWEMAGQPVVLVHARSGEVNAFYNTCSHRGAPVVTEPSGRRARLTCKYHGWVYDDEGRLVSIRDAEDYADLDFSCRSLRRIRCERYGKMIFVNFDPDAPSLAEWLGPIADEFAEFRFDQIRMVDHFVWDLDCNWKIAMEANMEVYHVPNIHPTTVAAGLNHRRNVNSFYRFGHGRMVAPGWEDGAPARNYRTASTAQGTPRLEIPDVGEIGRTCTQSYNLFPNWVSPLGPTGYFVLNFWPNGIDKSRMEVWWFGPDWGEGARPDYWDTTITYLDSVLEEDTQFGKFIQKSQESYGFEGVPLSYQEARIYHWHQQADALIGPEKIPPELRVEPVMTSDWIVPNDPRVEEMKLAVAAE</sequence>
<dbReference type="PROSITE" id="PS00570">
    <property type="entry name" value="RING_HYDROXYL_ALPHA"/>
    <property type="match status" value="1"/>
</dbReference>
<keyword evidence="4 9" id="KW-0560">Oxidoreductase</keyword>
<evidence type="ECO:0000256" key="6">
    <source>
        <dbReference type="ARBA" id="ARBA00023014"/>
    </source>
</evidence>
<comment type="cofactor">
    <cofactor evidence="1">
        <name>Fe cation</name>
        <dbReference type="ChEBI" id="CHEBI:24875"/>
    </cofactor>
</comment>
<dbReference type="Gene3D" id="2.102.10.10">
    <property type="entry name" value="Rieske [2Fe-2S] iron-sulphur domain"/>
    <property type="match status" value="1"/>
</dbReference>
<dbReference type="Pfam" id="PF00355">
    <property type="entry name" value="Rieske"/>
    <property type="match status" value="1"/>
</dbReference>
<evidence type="ECO:0000256" key="2">
    <source>
        <dbReference type="ARBA" id="ARBA00022714"/>
    </source>
</evidence>
<keyword evidence="9" id="KW-0223">Dioxygenase</keyword>
<keyword evidence="6" id="KW-0411">Iron-sulfur</keyword>
<evidence type="ECO:0000313" key="10">
    <source>
        <dbReference type="Proteomes" id="UP001160625"/>
    </source>
</evidence>
<evidence type="ECO:0000256" key="5">
    <source>
        <dbReference type="ARBA" id="ARBA00023004"/>
    </source>
</evidence>
<comment type="caution">
    <text evidence="9">The sequence shown here is derived from an EMBL/GenBank/DDBJ whole genome shotgun (WGS) entry which is preliminary data.</text>
</comment>
<reference evidence="9" key="1">
    <citation type="submission" date="2023-04" db="EMBL/GenBank/DDBJ databases">
        <title>Sphingomonas sp. MAHUQ-71 isolated from rice field.</title>
        <authorList>
            <person name="Huq M.A."/>
        </authorList>
    </citation>
    <scope>NUCLEOTIDE SEQUENCE</scope>
    <source>
        <strain evidence="9">MAHUQ-71</strain>
    </source>
</reference>
<evidence type="ECO:0000256" key="7">
    <source>
        <dbReference type="ARBA" id="ARBA00023027"/>
    </source>
</evidence>
<dbReference type="InterPro" id="IPR017941">
    <property type="entry name" value="Rieske_2Fe-2S"/>
</dbReference>